<evidence type="ECO:0000313" key="2">
    <source>
        <dbReference type="Proteomes" id="UP001217089"/>
    </source>
</evidence>
<sequence>MLLDAKIVQKNIVESKSVESSCSGYLHEHLFVLFNVYQCKLDFEYPKQNNNLLVSLFECMP</sequence>
<protein>
    <submittedName>
        <fullName evidence="1">Uncharacterized protein</fullName>
    </submittedName>
</protein>
<gene>
    <name evidence="1" type="ORF">KUTeg_016829</name>
</gene>
<dbReference type="EMBL" id="JARBDR010000813">
    <property type="protein sequence ID" value="KAJ8306284.1"/>
    <property type="molecule type" value="Genomic_DNA"/>
</dbReference>
<reference evidence="1 2" key="1">
    <citation type="submission" date="2022-12" db="EMBL/GenBank/DDBJ databases">
        <title>Chromosome-level genome of Tegillarca granosa.</title>
        <authorList>
            <person name="Kim J."/>
        </authorList>
    </citation>
    <scope>NUCLEOTIDE SEQUENCE [LARGE SCALE GENOMIC DNA]</scope>
    <source>
        <strain evidence="1">Teg-2019</strain>
        <tissue evidence="1">Adductor muscle</tissue>
    </source>
</reference>
<accession>A0ABQ9EMY8</accession>
<dbReference type="Proteomes" id="UP001217089">
    <property type="component" value="Unassembled WGS sequence"/>
</dbReference>
<organism evidence="1 2">
    <name type="scientific">Tegillarca granosa</name>
    <name type="common">Malaysian cockle</name>
    <name type="synonym">Anadara granosa</name>
    <dbReference type="NCBI Taxonomy" id="220873"/>
    <lineage>
        <taxon>Eukaryota</taxon>
        <taxon>Metazoa</taxon>
        <taxon>Spiralia</taxon>
        <taxon>Lophotrochozoa</taxon>
        <taxon>Mollusca</taxon>
        <taxon>Bivalvia</taxon>
        <taxon>Autobranchia</taxon>
        <taxon>Pteriomorphia</taxon>
        <taxon>Arcoida</taxon>
        <taxon>Arcoidea</taxon>
        <taxon>Arcidae</taxon>
        <taxon>Tegillarca</taxon>
    </lineage>
</organism>
<keyword evidence="2" id="KW-1185">Reference proteome</keyword>
<name>A0ABQ9EMY8_TEGGR</name>
<evidence type="ECO:0000313" key="1">
    <source>
        <dbReference type="EMBL" id="KAJ8306284.1"/>
    </source>
</evidence>
<comment type="caution">
    <text evidence="1">The sequence shown here is derived from an EMBL/GenBank/DDBJ whole genome shotgun (WGS) entry which is preliminary data.</text>
</comment>
<proteinExistence type="predicted"/>